<organism evidence="1 2">
    <name type="scientific">Streptomyces filipinensis</name>
    <dbReference type="NCBI Taxonomy" id="66887"/>
    <lineage>
        <taxon>Bacteria</taxon>
        <taxon>Bacillati</taxon>
        <taxon>Actinomycetota</taxon>
        <taxon>Actinomycetes</taxon>
        <taxon>Kitasatosporales</taxon>
        <taxon>Streptomycetaceae</taxon>
        <taxon>Streptomyces</taxon>
    </lineage>
</organism>
<proteinExistence type="predicted"/>
<reference evidence="1" key="2">
    <citation type="submission" date="2020-09" db="EMBL/GenBank/DDBJ databases">
        <authorList>
            <person name="Sun Q."/>
            <person name="Ohkuma M."/>
        </authorList>
    </citation>
    <scope>NUCLEOTIDE SEQUENCE</scope>
    <source>
        <strain evidence="1">JCM 4369</strain>
    </source>
</reference>
<keyword evidence="2" id="KW-1185">Reference proteome</keyword>
<comment type="caution">
    <text evidence="1">The sequence shown here is derived from an EMBL/GenBank/DDBJ whole genome shotgun (WGS) entry which is preliminary data.</text>
</comment>
<dbReference type="Proteomes" id="UP000618795">
    <property type="component" value="Unassembled WGS sequence"/>
</dbReference>
<sequence length="51" mass="5650">MPSQHPEEVGYGHAVESYVTRMYGGLPRYLVLGGSWAPVVAHHTLYPAPDR</sequence>
<evidence type="ECO:0000313" key="2">
    <source>
        <dbReference type="Proteomes" id="UP000618795"/>
    </source>
</evidence>
<name>A0A918M914_9ACTN</name>
<dbReference type="AlphaFoldDB" id="A0A918M914"/>
<reference evidence="1" key="1">
    <citation type="journal article" date="2014" name="Int. J. Syst. Evol. Microbiol.">
        <title>Complete genome sequence of Corynebacterium casei LMG S-19264T (=DSM 44701T), isolated from a smear-ripened cheese.</title>
        <authorList>
            <consortium name="US DOE Joint Genome Institute (JGI-PGF)"/>
            <person name="Walter F."/>
            <person name="Albersmeier A."/>
            <person name="Kalinowski J."/>
            <person name="Ruckert C."/>
        </authorList>
    </citation>
    <scope>NUCLEOTIDE SEQUENCE</scope>
    <source>
        <strain evidence="1">JCM 4369</strain>
    </source>
</reference>
<dbReference type="RefSeq" id="WP_229853980.1">
    <property type="nucleotide sequence ID" value="NZ_BMTD01000002.1"/>
</dbReference>
<evidence type="ECO:0000313" key="1">
    <source>
        <dbReference type="EMBL" id="GGU81859.1"/>
    </source>
</evidence>
<dbReference type="EMBL" id="BMTD01000002">
    <property type="protein sequence ID" value="GGU81859.1"/>
    <property type="molecule type" value="Genomic_DNA"/>
</dbReference>
<gene>
    <name evidence="1" type="ORF">GCM10010260_12980</name>
</gene>
<accession>A0A918M914</accession>
<protein>
    <submittedName>
        <fullName evidence="1">Uncharacterized protein</fullName>
    </submittedName>
</protein>